<organism evidence="3">
    <name type="scientific">Streptomyces sp. NBC_00008</name>
    <dbReference type="NCBI Taxonomy" id="2903610"/>
    <lineage>
        <taxon>Bacteria</taxon>
        <taxon>Bacillati</taxon>
        <taxon>Actinomycetota</taxon>
        <taxon>Actinomycetes</taxon>
        <taxon>Kitasatosporales</taxon>
        <taxon>Streptomycetaceae</taxon>
        <taxon>Streptomyces</taxon>
    </lineage>
</organism>
<feature type="compositionally biased region" description="Low complexity" evidence="1">
    <location>
        <begin position="333"/>
        <end position="342"/>
    </location>
</feature>
<gene>
    <name evidence="3" type="ORF">OG398_31685</name>
</gene>
<feature type="transmembrane region" description="Helical" evidence="2">
    <location>
        <begin position="154"/>
        <end position="173"/>
    </location>
</feature>
<feature type="transmembrane region" description="Helical" evidence="2">
    <location>
        <begin position="217"/>
        <end position="239"/>
    </location>
</feature>
<feature type="transmembrane region" description="Helical" evidence="2">
    <location>
        <begin position="15"/>
        <end position="36"/>
    </location>
</feature>
<evidence type="ECO:0000313" key="3">
    <source>
        <dbReference type="EMBL" id="WTW72496.1"/>
    </source>
</evidence>
<keyword evidence="2" id="KW-0472">Membrane</keyword>
<dbReference type="EMBL" id="CP108313">
    <property type="protein sequence ID" value="WTW72496.1"/>
    <property type="molecule type" value="Genomic_DNA"/>
</dbReference>
<dbReference type="AlphaFoldDB" id="A0AAU2VYR5"/>
<feature type="transmembrane region" description="Helical" evidence="2">
    <location>
        <begin position="246"/>
        <end position="267"/>
    </location>
</feature>
<keyword evidence="2" id="KW-0812">Transmembrane</keyword>
<keyword evidence="2" id="KW-1133">Transmembrane helix</keyword>
<evidence type="ECO:0000256" key="2">
    <source>
        <dbReference type="SAM" id="Phobius"/>
    </source>
</evidence>
<feature type="compositionally biased region" description="Gly residues" evidence="1">
    <location>
        <begin position="343"/>
        <end position="355"/>
    </location>
</feature>
<sequence length="361" mass="36514">MTFADEVKNAITPRAALLVIGVLALQLLFIASYVGALHKPKPTDVPFGVVAPQQISARLLTELKDLPGGPLDPRTVSDAATARRQILDRDIDGALIVSPRGTTDTVLVASGGGTVLADSLTKIIAKVDLTQRRTVRSVDVAPASDDDFDGLSSFYLVVGWCVGGYLCASILAISAGTRPANRRRAVIRTGVMALYSIAGGIGGAIIIGPILGALPGSFWGLSGLGALTVFSVGMITLALEALTGIVGIGLAVLLVVVAGNPSAGGAFPLPMLPDFWRAIGPALPPGAGTWVARSIAYFRGNAVTGPLLVLSAWAVAGTVVTLLMAMRKKPEAAGGTRLTGTGTDAGTGPGTGTASGGSSLA</sequence>
<feature type="transmembrane region" description="Helical" evidence="2">
    <location>
        <begin position="307"/>
        <end position="326"/>
    </location>
</feature>
<reference evidence="3" key="1">
    <citation type="submission" date="2022-10" db="EMBL/GenBank/DDBJ databases">
        <title>The complete genomes of actinobacterial strains from the NBC collection.</title>
        <authorList>
            <person name="Joergensen T.S."/>
            <person name="Alvarez Arevalo M."/>
            <person name="Sterndorff E.B."/>
            <person name="Faurdal D."/>
            <person name="Vuksanovic O."/>
            <person name="Mourched A.-S."/>
            <person name="Charusanti P."/>
            <person name="Shaw S."/>
            <person name="Blin K."/>
            <person name="Weber T."/>
        </authorList>
    </citation>
    <scope>NUCLEOTIDE SEQUENCE</scope>
    <source>
        <strain evidence="3">NBC_00008</strain>
    </source>
</reference>
<evidence type="ECO:0000256" key="1">
    <source>
        <dbReference type="SAM" id="MobiDB-lite"/>
    </source>
</evidence>
<accession>A0AAU2VYR5</accession>
<proteinExistence type="predicted"/>
<name>A0AAU2VYR5_9ACTN</name>
<feature type="transmembrane region" description="Helical" evidence="2">
    <location>
        <begin position="185"/>
        <end position="211"/>
    </location>
</feature>
<protein>
    <submittedName>
        <fullName evidence="3">DUF3533 domain-containing protein</fullName>
    </submittedName>
</protein>
<feature type="region of interest" description="Disordered" evidence="1">
    <location>
        <begin position="333"/>
        <end position="361"/>
    </location>
</feature>